<feature type="transmembrane region" description="Helical" evidence="1">
    <location>
        <begin position="85"/>
        <end position="108"/>
    </location>
</feature>
<gene>
    <name evidence="2" type="ORF">ACFQ3L_07075</name>
</gene>
<dbReference type="RefSeq" id="WP_225418947.1">
    <property type="nucleotide sequence ID" value="NZ_JBHTMO010000022.1"/>
</dbReference>
<dbReference type="EMBL" id="JBHTMO010000022">
    <property type="protein sequence ID" value="MFD1393333.1"/>
    <property type="molecule type" value="Genomic_DNA"/>
</dbReference>
<feature type="transmembrane region" description="Helical" evidence="1">
    <location>
        <begin position="53"/>
        <end position="73"/>
    </location>
</feature>
<evidence type="ECO:0000313" key="3">
    <source>
        <dbReference type="Proteomes" id="UP001597249"/>
    </source>
</evidence>
<keyword evidence="1" id="KW-0812">Transmembrane</keyword>
<dbReference type="Proteomes" id="UP001597249">
    <property type="component" value="Unassembled WGS sequence"/>
</dbReference>
<evidence type="ECO:0008006" key="4">
    <source>
        <dbReference type="Google" id="ProtNLM"/>
    </source>
</evidence>
<sequence>MKEQDQLKVTMPAGVYAQLRGDLETPMQLTIKNDRIVIQPATSDRLRSSWPAFVWPAAVSLIAAIGVFIYWLYLGVRTIPMTGGVSIASFTIGFGVVCGIGLFVGFFIQSRNDPENRFSKAVYWRNFPVIVVAFAIILGMALLGIFWVLGTLFPGTIFDPFTAILQFFVFMVLANIFMVQMALRINATTLSSLLTIVIVSGAVISMASNGSRRWWQYNLSFLGTKLASNAWQFNLTLVMTALIMVSLVDYLFVQLNAQHRKSWRLTTLRLLLTVAALDLGLIGVFPNNAQFHVLHDQVAAFLVTLILILIIGLRWLLPEVSKQFLWGSYAVGVVEFLMNMGFRLFRYPSLTAFEVQGFAIGFAWLLFLFSRLQNLIAEGTVAWPVVVVCEPELEAPQSSQKGQPQD</sequence>
<reference evidence="3" key="1">
    <citation type="journal article" date="2019" name="Int. J. Syst. Evol. Microbiol.">
        <title>The Global Catalogue of Microorganisms (GCM) 10K type strain sequencing project: providing services to taxonomists for standard genome sequencing and annotation.</title>
        <authorList>
            <consortium name="The Broad Institute Genomics Platform"/>
            <consortium name="The Broad Institute Genome Sequencing Center for Infectious Disease"/>
            <person name="Wu L."/>
            <person name="Ma J."/>
        </authorList>
    </citation>
    <scope>NUCLEOTIDE SEQUENCE [LARGE SCALE GENOMIC DNA]</scope>
    <source>
        <strain evidence="3">CCM 8911</strain>
    </source>
</reference>
<protein>
    <recommendedName>
        <fullName evidence="4">DUF998 domain-containing protein</fullName>
    </recommendedName>
</protein>
<organism evidence="2 3">
    <name type="scientific">Lacticaseibacillus jixianensis</name>
    <dbReference type="NCBI Taxonomy" id="2486012"/>
    <lineage>
        <taxon>Bacteria</taxon>
        <taxon>Bacillati</taxon>
        <taxon>Bacillota</taxon>
        <taxon>Bacilli</taxon>
        <taxon>Lactobacillales</taxon>
        <taxon>Lactobacillaceae</taxon>
        <taxon>Lacticaseibacillus</taxon>
    </lineage>
</organism>
<keyword evidence="1" id="KW-1133">Transmembrane helix</keyword>
<feature type="transmembrane region" description="Helical" evidence="1">
    <location>
        <begin position="351"/>
        <end position="369"/>
    </location>
</feature>
<feature type="transmembrane region" description="Helical" evidence="1">
    <location>
        <begin position="230"/>
        <end position="253"/>
    </location>
</feature>
<evidence type="ECO:0000256" key="1">
    <source>
        <dbReference type="SAM" id="Phobius"/>
    </source>
</evidence>
<feature type="transmembrane region" description="Helical" evidence="1">
    <location>
        <begin position="161"/>
        <end position="183"/>
    </location>
</feature>
<feature type="transmembrane region" description="Helical" evidence="1">
    <location>
        <begin position="298"/>
        <end position="317"/>
    </location>
</feature>
<keyword evidence="1" id="KW-0472">Membrane</keyword>
<feature type="transmembrane region" description="Helical" evidence="1">
    <location>
        <begin position="265"/>
        <end position="286"/>
    </location>
</feature>
<evidence type="ECO:0000313" key="2">
    <source>
        <dbReference type="EMBL" id="MFD1393333.1"/>
    </source>
</evidence>
<accession>A0ABW4B9A7</accession>
<feature type="transmembrane region" description="Helical" evidence="1">
    <location>
        <begin position="324"/>
        <end position="345"/>
    </location>
</feature>
<proteinExistence type="predicted"/>
<feature type="transmembrane region" description="Helical" evidence="1">
    <location>
        <begin position="129"/>
        <end position="149"/>
    </location>
</feature>
<comment type="caution">
    <text evidence="2">The sequence shown here is derived from an EMBL/GenBank/DDBJ whole genome shotgun (WGS) entry which is preliminary data.</text>
</comment>
<keyword evidence="3" id="KW-1185">Reference proteome</keyword>
<name>A0ABW4B9A7_9LACO</name>
<feature type="transmembrane region" description="Helical" evidence="1">
    <location>
        <begin position="190"/>
        <end position="210"/>
    </location>
</feature>